<evidence type="ECO:0000313" key="4">
    <source>
        <dbReference type="EMBL" id="AEQ34966.1"/>
    </source>
</evidence>
<sequence>FTPGTVMSFTLLLKDSCKRFSINLQTGKPGLDSDVALHLNPRLELRHTVLNSKKSGVWGEEEKFPLAVISEDGHGSQVFIEGKTVQIIIKAEPAHFQVRIFTDIMMNNLLNLFLWFIDHRQW</sequence>
<dbReference type="SUPFAM" id="SSF49899">
    <property type="entry name" value="Concanavalin A-like lectins/glucanases"/>
    <property type="match status" value="1"/>
</dbReference>
<dbReference type="PANTHER" id="PTHR11346">
    <property type="entry name" value="GALECTIN"/>
    <property type="match status" value="1"/>
</dbReference>
<dbReference type="InterPro" id="IPR044156">
    <property type="entry name" value="Galectin-like"/>
</dbReference>
<feature type="non-terminal residue" evidence="4">
    <location>
        <position position="1"/>
    </location>
</feature>
<feature type="domain" description="Galectin" evidence="3">
    <location>
        <begin position="1"/>
        <end position="122"/>
    </location>
</feature>
<evidence type="ECO:0000256" key="1">
    <source>
        <dbReference type="ARBA" id="ARBA00022734"/>
    </source>
</evidence>
<dbReference type="AlphaFoldDB" id="T1P3Z0"/>
<proteinExistence type="evidence at transcript level"/>
<dbReference type="PANTHER" id="PTHR11346:SF147">
    <property type="entry name" value="GALECTIN"/>
    <property type="match status" value="1"/>
</dbReference>
<dbReference type="GO" id="GO:0030246">
    <property type="term" value="F:carbohydrate binding"/>
    <property type="evidence" value="ECO:0007669"/>
    <property type="project" value="UniProtKB-UniRule"/>
</dbReference>
<reference evidence="4" key="1">
    <citation type="submission" date="2011-08" db="EMBL/GenBank/DDBJ databases">
        <authorList>
            <person name="Kim B.-M."/>
            <person name="Rhee J.-S."/>
            <person name="Lee J.-S."/>
        </authorList>
    </citation>
    <scope>NUCLEOTIDE SEQUENCE</scope>
</reference>
<evidence type="ECO:0000259" key="3">
    <source>
        <dbReference type="PROSITE" id="PS51304"/>
    </source>
</evidence>
<dbReference type="PROSITE" id="PS51304">
    <property type="entry name" value="GALECTIN"/>
    <property type="match status" value="1"/>
</dbReference>
<organism evidence="4">
    <name type="scientific">Tigriopus japonicus</name>
    <name type="common">Copepod</name>
    <dbReference type="NCBI Taxonomy" id="158387"/>
    <lineage>
        <taxon>Eukaryota</taxon>
        <taxon>Metazoa</taxon>
        <taxon>Ecdysozoa</taxon>
        <taxon>Arthropoda</taxon>
        <taxon>Crustacea</taxon>
        <taxon>Multicrustacea</taxon>
        <taxon>Hexanauplia</taxon>
        <taxon>Copepoda</taxon>
        <taxon>Harpacticoida</taxon>
        <taxon>Harpacticidae</taxon>
        <taxon>Tigriopus</taxon>
    </lineage>
</organism>
<keyword evidence="1 2" id="KW-0430">Lectin</keyword>
<dbReference type="Gene3D" id="2.60.120.200">
    <property type="match status" value="1"/>
</dbReference>
<dbReference type="InterPro" id="IPR013320">
    <property type="entry name" value="ConA-like_dom_sf"/>
</dbReference>
<accession>T1P3Z0</accession>
<name>T1P3Z0_TIGJA</name>
<dbReference type="InterPro" id="IPR001079">
    <property type="entry name" value="Galectin_CRD"/>
</dbReference>
<dbReference type="Pfam" id="PF00337">
    <property type="entry name" value="Gal-bind_lectin"/>
    <property type="match status" value="1"/>
</dbReference>
<feature type="non-terminal residue" evidence="4">
    <location>
        <position position="122"/>
    </location>
</feature>
<dbReference type="SMART" id="SM00908">
    <property type="entry name" value="Gal-bind_lectin"/>
    <property type="match status" value="1"/>
</dbReference>
<protein>
    <recommendedName>
        <fullName evidence="2">Galectin</fullName>
    </recommendedName>
</protein>
<dbReference type="EMBL" id="JN633983">
    <property type="protein sequence ID" value="AEQ34966.1"/>
    <property type="molecule type" value="mRNA"/>
</dbReference>
<dbReference type="CDD" id="cd00070">
    <property type="entry name" value="GLECT"/>
    <property type="match status" value="1"/>
</dbReference>
<evidence type="ECO:0000256" key="2">
    <source>
        <dbReference type="RuleBase" id="RU102079"/>
    </source>
</evidence>
<dbReference type="SMART" id="SM00276">
    <property type="entry name" value="GLECT"/>
    <property type="match status" value="1"/>
</dbReference>